<feature type="compositionally biased region" description="Pro residues" evidence="1">
    <location>
        <begin position="450"/>
        <end position="465"/>
    </location>
</feature>
<keyword evidence="3" id="KW-1185">Reference proteome</keyword>
<name>A0A836C884_9STRA</name>
<evidence type="ECO:0000313" key="3">
    <source>
        <dbReference type="Proteomes" id="UP000664859"/>
    </source>
</evidence>
<dbReference type="PANTHER" id="PTHR45691:SF6">
    <property type="entry name" value="PROTEIN DIAPHANOUS"/>
    <property type="match status" value="1"/>
</dbReference>
<organism evidence="2 3">
    <name type="scientific">Tribonema minus</name>
    <dbReference type="NCBI Taxonomy" id="303371"/>
    <lineage>
        <taxon>Eukaryota</taxon>
        <taxon>Sar</taxon>
        <taxon>Stramenopiles</taxon>
        <taxon>Ochrophyta</taxon>
        <taxon>PX clade</taxon>
        <taxon>Xanthophyceae</taxon>
        <taxon>Tribonematales</taxon>
        <taxon>Tribonemataceae</taxon>
        <taxon>Tribonema</taxon>
    </lineage>
</organism>
<accession>A0A836C884</accession>
<dbReference type="PANTHER" id="PTHR45691">
    <property type="entry name" value="PROTEIN DIAPHANOUS"/>
    <property type="match status" value="1"/>
</dbReference>
<evidence type="ECO:0000256" key="1">
    <source>
        <dbReference type="SAM" id="MobiDB-lite"/>
    </source>
</evidence>
<evidence type="ECO:0000313" key="2">
    <source>
        <dbReference type="EMBL" id="KAG5175433.1"/>
    </source>
</evidence>
<feature type="region of interest" description="Disordered" evidence="1">
    <location>
        <begin position="448"/>
        <end position="472"/>
    </location>
</feature>
<dbReference type="GO" id="GO:0030041">
    <property type="term" value="P:actin filament polymerization"/>
    <property type="evidence" value="ECO:0007669"/>
    <property type="project" value="TreeGrafter"/>
</dbReference>
<reference evidence="2" key="1">
    <citation type="submission" date="2021-02" db="EMBL/GenBank/DDBJ databases">
        <title>First Annotated Genome of the Yellow-green Alga Tribonema minus.</title>
        <authorList>
            <person name="Mahan K.M."/>
        </authorList>
    </citation>
    <scope>NUCLEOTIDE SEQUENCE</scope>
    <source>
        <strain evidence="2">UTEX B ZZ1240</strain>
    </source>
</reference>
<proteinExistence type="predicted"/>
<sequence>MSPRWQGLPPEEESFALNDFQRAAISVVIPAKSSTPDAPAQVYHGETVEALVLIRPHGSSGLGTGPPPRRWKTHASRLLADVALRILPAAVPGSSADGAADDSRPPTSPSTPTAAAAAAGTAVTPELRSASEHHRHTGSAFGAEAAAPPPPPPPPPLDDILSSGTREVTLLDPQGDKGGGAHARLLALLPAETRANCLAYLLPHGVDVPEAFMGRPLAFEVLLSTVTKAAQRSGGGAAAAALDARDATDVQHVLEAAWNAPPPPPPVCVQCLLQAFPISSHRLPRRTPAAAAAAAAVAAAAQVLPPLRVRSMAAAVPAGGWQTLVNLRVRNTHPTAPVSLLGMHFHLDATELVELRVGGSRGRGSGGSGGGGVAMEDAVRVVARNAGMQPAQLDLAAVFQATWLEARARNEVVVSVAAPAVAARGRPLGATILVRNASAEARDLVLAFEDPPPPHAPPPLPPPPLAAGGGGPRGSLESLLGVALAGGGGDVAEAAMLALDPALPLGVVAAGGEARVVARFLPLREGLLELPGLCLRERGVGRSTGAVMRPAAQHQVLVVAADGAAPAPQQ</sequence>
<dbReference type="AlphaFoldDB" id="A0A836C884"/>
<feature type="compositionally biased region" description="Pro residues" evidence="1">
    <location>
        <begin position="147"/>
        <end position="157"/>
    </location>
</feature>
<gene>
    <name evidence="2" type="ORF">JKP88DRAFT_338398</name>
</gene>
<dbReference type="GO" id="GO:0005884">
    <property type="term" value="C:actin filament"/>
    <property type="evidence" value="ECO:0007669"/>
    <property type="project" value="TreeGrafter"/>
</dbReference>
<feature type="compositionally biased region" description="Low complexity" evidence="1">
    <location>
        <begin position="110"/>
        <end position="125"/>
    </location>
</feature>
<protein>
    <submittedName>
        <fullName evidence="2">Uncharacterized protein</fullName>
    </submittedName>
</protein>
<dbReference type="EMBL" id="JAFCMP010000549">
    <property type="protein sequence ID" value="KAG5175433.1"/>
    <property type="molecule type" value="Genomic_DNA"/>
</dbReference>
<feature type="region of interest" description="Disordered" evidence="1">
    <location>
        <begin position="92"/>
        <end position="162"/>
    </location>
</feature>
<dbReference type="Proteomes" id="UP000664859">
    <property type="component" value="Unassembled WGS sequence"/>
</dbReference>
<comment type="caution">
    <text evidence="2">The sequence shown here is derived from an EMBL/GenBank/DDBJ whole genome shotgun (WGS) entry which is preliminary data.</text>
</comment>
<dbReference type="InterPro" id="IPR051412">
    <property type="entry name" value="Formin_Homology_Diaphanous_sf"/>
</dbReference>